<gene>
    <name evidence="3" type="ORF">HETIRDRAFT_123373</name>
</gene>
<accession>W4K5R7</accession>
<name>W4K5R7_HETIT</name>
<dbReference type="GeneID" id="20666822"/>
<dbReference type="RefSeq" id="XP_009547782.1">
    <property type="nucleotide sequence ID" value="XM_009549487.1"/>
</dbReference>
<keyword evidence="1" id="KW-0863">Zinc-finger</keyword>
<dbReference type="Proteomes" id="UP000030671">
    <property type="component" value="Unassembled WGS sequence"/>
</dbReference>
<dbReference type="KEGG" id="hir:HETIRDRAFT_123373"/>
<reference evidence="3 4" key="1">
    <citation type="journal article" date="2012" name="New Phytol.">
        <title>Insight into trade-off between wood decay and parasitism from the genome of a fungal forest pathogen.</title>
        <authorList>
            <person name="Olson A."/>
            <person name="Aerts A."/>
            <person name="Asiegbu F."/>
            <person name="Belbahri L."/>
            <person name="Bouzid O."/>
            <person name="Broberg A."/>
            <person name="Canback B."/>
            <person name="Coutinho P.M."/>
            <person name="Cullen D."/>
            <person name="Dalman K."/>
            <person name="Deflorio G."/>
            <person name="van Diepen L.T."/>
            <person name="Dunand C."/>
            <person name="Duplessis S."/>
            <person name="Durling M."/>
            <person name="Gonthier P."/>
            <person name="Grimwood J."/>
            <person name="Fossdal C.G."/>
            <person name="Hansson D."/>
            <person name="Henrissat B."/>
            <person name="Hietala A."/>
            <person name="Himmelstrand K."/>
            <person name="Hoffmeister D."/>
            <person name="Hogberg N."/>
            <person name="James T.Y."/>
            <person name="Karlsson M."/>
            <person name="Kohler A."/>
            <person name="Kues U."/>
            <person name="Lee Y.H."/>
            <person name="Lin Y.C."/>
            <person name="Lind M."/>
            <person name="Lindquist E."/>
            <person name="Lombard V."/>
            <person name="Lucas S."/>
            <person name="Lunden K."/>
            <person name="Morin E."/>
            <person name="Murat C."/>
            <person name="Park J."/>
            <person name="Raffaello T."/>
            <person name="Rouze P."/>
            <person name="Salamov A."/>
            <person name="Schmutz J."/>
            <person name="Solheim H."/>
            <person name="Stahlberg J."/>
            <person name="Velez H."/>
            <person name="de Vries R.P."/>
            <person name="Wiebenga A."/>
            <person name="Woodward S."/>
            <person name="Yakovlev I."/>
            <person name="Garbelotto M."/>
            <person name="Martin F."/>
            <person name="Grigoriev I.V."/>
            <person name="Stenlid J."/>
        </authorList>
    </citation>
    <scope>NUCLEOTIDE SEQUENCE [LARGE SCALE GENOMIC DNA]</scope>
    <source>
        <strain evidence="3 4">TC 32-1</strain>
    </source>
</reference>
<evidence type="ECO:0000259" key="2">
    <source>
        <dbReference type="PROSITE" id="PS51083"/>
    </source>
</evidence>
<dbReference type="HOGENOM" id="CLU_105540_0_0_1"/>
<dbReference type="EMBL" id="KI925459">
    <property type="protein sequence ID" value="ETW81109.1"/>
    <property type="molecule type" value="Genomic_DNA"/>
</dbReference>
<dbReference type="CDD" id="cd23024">
    <property type="entry name" value="zf-HIT_ZNHIT2-3"/>
    <property type="match status" value="1"/>
</dbReference>
<evidence type="ECO:0000313" key="4">
    <source>
        <dbReference type="Proteomes" id="UP000030671"/>
    </source>
</evidence>
<evidence type="ECO:0000256" key="1">
    <source>
        <dbReference type="PROSITE-ProRule" id="PRU00453"/>
    </source>
</evidence>
<feature type="domain" description="HIT-type" evidence="2">
    <location>
        <begin position="9"/>
        <end position="42"/>
    </location>
</feature>
<keyword evidence="4" id="KW-1185">Reference proteome</keyword>
<dbReference type="eggNOG" id="ENOG502SGWB">
    <property type="taxonomic scope" value="Eukaryota"/>
</dbReference>
<keyword evidence="1" id="KW-0479">Metal-binding</keyword>
<dbReference type="OrthoDB" id="18412at2759"/>
<dbReference type="PROSITE" id="PS51083">
    <property type="entry name" value="ZF_HIT"/>
    <property type="match status" value="1"/>
</dbReference>
<proteinExistence type="predicted"/>
<protein>
    <recommendedName>
        <fullName evidence="2">HIT-type domain-containing protein</fullName>
    </recommendedName>
</protein>
<sequence length="182" mass="20375">MPPRSRAKCQICDNIESKYSCAKCLILYCSVPCYKKHKAATSLEEPFLQDGPQLRPLASLNWPYVPDESAYPDPLKRDDPKPLQLHQYEAIATSPDIRKTMAMYPRLKELLRSINSLHGHQREHALQRALGVSDADALSRSGTASDERYADEDRKALRALAEAVEAAVRGGQKQVLGLDWGD</sequence>
<organism evidence="3 4">
    <name type="scientific">Heterobasidion irregulare (strain TC 32-1)</name>
    <dbReference type="NCBI Taxonomy" id="747525"/>
    <lineage>
        <taxon>Eukaryota</taxon>
        <taxon>Fungi</taxon>
        <taxon>Dikarya</taxon>
        <taxon>Basidiomycota</taxon>
        <taxon>Agaricomycotina</taxon>
        <taxon>Agaricomycetes</taxon>
        <taxon>Russulales</taxon>
        <taxon>Bondarzewiaceae</taxon>
        <taxon>Heterobasidion</taxon>
        <taxon>Heterobasidion annosum species complex</taxon>
    </lineage>
</organism>
<evidence type="ECO:0000313" key="3">
    <source>
        <dbReference type="EMBL" id="ETW81109.1"/>
    </source>
</evidence>
<dbReference type="STRING" id="747525.W4K5R7"/>
<keyword evidence="1" id="KW-0862">Zinc</keyword>
<dbReference type="InParanoid" id="W4K5R7"/>
<dbReference type="InterPro" id="IPR007529">
    <property type="entry name" value="Znf_HIT"/>
</dbReference>
<dbReference type="SUPFAM" id="SSF144232">
    <property type="entry name" value="HIT/MYND zinc finger-like"/>
    <property type="match status" value="1"/>
</dbReference>
<dbReference type="AlphaFoldDB" id="W4K5R7"/>
<dbReference type="GO" id="GO:0008270">
    <property type="term" value="F:zinc ion binding"/>
    <property type="evidence" value="ECO:0007669"/>
    <property type="project" value="UniProtKB-UniRule"/>
</dbReference>
<dbReference type="Pfam" id="PF04438">
    <property type="entry name" value="zf-HIT"/>
    <property type="match status" value="1"/>
</dbReference>
<dbReference type="Gene3D" id="3.30.60.190">
    <property type="match status" value="1"/>
</dbReference>